<evidence type="ECO:0000256" key="1">
    <source>
        <dbReference type="ARBA" id="ARBA00008226"/>
    </source>
</evidence>
<keyword evidence="7 13" id="KW-0862">Zinc</keyword>
<dbReference type="InterPro" id="IPR002314">
    <property type="entry name" value="aa-tRNA-synt_IIb"/>
</dbReference>
<keyword evidence="2 13" id="KW-0963">Cytoplasm</keyword>
<evidence type="ECO:0000256" key="2">
    <source>
        <dbReference type="ARBA" id="ARBA00022490"/>
    </source>
</evidence>
<keyword evidence="4 13" id="KW-0436">Ligase</keyword>
<dbReference type="GO" id="GO:0005737">
    <property type="term" value="C:cytoplasm"/>
    <property type="evidence" value="ECO:0007669"/>
    <property type="project" value="UniProtKB-SubCell"/>
</dbReference>
<dbReference type="FunFam" id="3.30.980.10:FF:000005">
    <property type="entry name" value="Threonyl-tRNA synthetase, mitochondrial"/>
    <property type="match status" value="1"/>
</dbReference>
<keyword evidence="11 13" id="KW-0030">Aminoacyl-tRNA synthetase</keyword>
<dbReference type="PROSITE" id="PS50862">
    <property type="entry name" value="AA_TRNA_LIGASE_II"/>
    <property type="match status" value="1"/>
</dbReference>
<keyword evidence="3 13" id="KW-0820">tRNA-binding</keyword>
<dbReference type="CDD" id="cd00860">
    <property type="entry name" value="ThrRS_anticodon"/>
    <property type="match status" value="1"/>
</dbReference>
<keyword evidence="14" id="KW-0175">Coiled coil</keyword>
<evidence type="ECO:0000256" key="8">
    <source>
        <dbReference type="ARBA" id="ARBA00022840"/>
    </source>
</evidence>
<feature type="coiled-coil region" evidence="14">
    <location>
        <begin position="161"/>
        <end position="188"/>
    </location>
</feature>
<feature type="domain" description="Aminoacyl-transfer RNA synthetases class-II family profile" evidence="15">
    <location>
        <begin position="216"/>
        <end position="482"/>
    </location>
</feature>
<feature type="binding site" evidence="13">
    <location>
        <position position="279"/>
    </location>
    <ligand>
        <name>Zn(2+)</name>
        <dbReference type="ChEBI" id="CHEBI:29105"/>
        <note>catalytic</note>
    </ligand>
</feature>
<evidence type="ECO:0000256" key="14">
    <source>
        <dbReference type="SAM" id="Coils"/>
    </source>
</evidence>
<dbReference type="Pfam" id="PF00587">
    <property type="entry name" value="tRNA-synt_2b"/>
    <property type="match status" value="1"/>
</dbReference>
<evidence type="ECO:0000256" key="6">
    <source>
        <dbReference type="ARBA" id="ARBA00022741"/>
    </source>
</evidence>
<accession>A0A1G2CNS9</accession>
<dbReference type="InterPro" id="IPR004154">
    <property type="entry name" value="Anticodon-bd"/>
</dbReference>
<dbReference type="SMART" id="SM00863">
    <property type="entry name" value="tRNA_SAD"/>
    <property type="match status" value="1"/>
</dbReference>
<evidence type="ECO:0000256" key="13">
    <source>
        <dbReference type="HAMAP-Rule" id="MF_00184"/>
    </source>
</evidence>
<dbReference type="AlphaFoldDB" id="A0A1G2CNS9"/>
<dbReference type="GO" id="GO:0046872">
    <property type="term" value="F:metal ion binding"/>
    <property type="evidence" value="ECO:0007669"/>
    <property type="project" value="UniProtKB-KW"/>
</dbReference>
<evidence type="ECO:0000256" key="12">
    <source>
        <dbReference type="ARBA" id="ARBA00049515"/>
    </source>
</evidence>
<evidence type="ECO:0000256" key="5">
    <source>
        <dbReference type="ARBA" id="ARBA00022723"/>
    </source>
</evidence>
<comment type="catalytic activity">
    <reaction evidence="12 13">
        <text>tRNA(Thr) + L-threonine + ATP = L-threonyl-tRNA(Thr) + AMP + diphosphate + H(+)</text>
        <dbReference type="Rhea" id="RHEA:24624"/>
        <dbReference type="Rhea" id="RHEA-COMP:9670"/>
        <dbReference type="Rhea" id="RHEA-COMP:9704"/>
        <dbReference type="ChEBI" id="CHEBI:15378"/>
        <dbReference type="ChEBI" id="CHEBI:30616"/>
        <dbReference type="ChEBI" id="CHEBI:33019"/>
        <dbReference type="ChEBI" id="CHEBI:57926"/>
        <dbReference type="ChEBI" id="CHEBI:78442"/>
        <dbReference type="ChEBI" id="CHEBI:78534"/>
        <dbReference type="ChEBI" id="CHEBI:456215"/>
        <dbReference type="EC" id="6.1.1.3"/>
    </reaction>
</comment>
<protein>
    <recommendedName>
        <fullName evidence="13">Threonine--tRNA ligase</fullName>
        <ecNumber evidence="13">6.1.1.3</ecNumber>
    </recommendedName>
    <alternativeName>
        <fullName evidence="13">Threonyl-tRNA synthetase</fullName>
        <shortName evidence="13">ThrRS</shortName>
    </alternativeName>
</protein>
<evidence type="ECO:0000256" key="10">
    <source>
        <dbReference type="ARBA" id="ARBA00022917"/>
    </source>
</evidence>
<dbReference type="InterPro" id="IPR036621">
    <property type="entry name" value="Anticodon-bd_dom_sf"/>
</dbReference>
<evidence type="ECO:0000313" key="17">
    <source>
        <dbReference type="Proteomes" id="UP000177587"/>
    </source>
</evidence>
<dbReference type="PANTHER" id="PTHR11451">
    <property type="entry name" value="THREONINE-TRNA LIGASE"/>
    <property type="match status" value="1"/>
</dbReference>
<feature type="binding site" evidence="13">
    <location>
        <position position="459"/>
    </location>
    <ligand>
        <name>Zn(2+)</name>
        <dbReference type="ChEBI" id="CHEBI:29105"/>
        <note>catalytic</note>
    </ligand>
</feature>
<comment type="caution">
    <text evidence="16">The sequence shown here is derived from an EMBL/GenBank/DDBJ whole genome shotgun (WGS) entry which is preliminary data.</text>
</comment>
<name>A0A1G2CNS9_9BACT</name>
<evidence type="ECO:0000256" key="11">
    <source>
        <dbReference type="ARBA" id="ARBA00023146"/>
    </source>
</evidence>
<dbReference type="InterPro" id="IPR012947">
    <property type="entry name" value="tRNA_SAD"/>
</dbReference>
<evidence type="ECO:0000259" key="15">
    <source>
        <dbReference type="PROSITE" id="PS50862"/>
    </source>
</evidence>
<keyword evidence="8 13" id="KW-0067">ATP-binding</keyword>
<comment type="caution">
    <text evidence="13">Lacks conserved residue(s) required for the propagation of feature annotation.</text>
</comment>
<reference evidence="16 17" key="1">
    <citation type="journal article" date="2016" name="Nat. Commun.">
        <title>Thousands of microbial genomes shed light on interconnected biogeochemical processes in an aquifer system.</title>
        <authorList>
            <person name="Anantharaman K."/>
            <person name="Brown C.T."/>
            <person name="Hug L.A."/>
            <person name="Sharon I."/>
            <person name="Castelle C.J."/>
            <person name="Probst A.J."/>
            <person name="Thomas B.C."/>
            <person name="Singh A."/>
            <person name="Wilkins M.J."/>
            <person name="Karaoz U."/>
            <person name="Brodie E.L."/>
            <person name="Williams K.H."/>
            <person name="Hubbard S.S."/>
            <person name="Banfield J.F."/>
        </authorList>
    </citation>
    <scope>NUCLEOTIDE SEQUENCE [LARGE SCALE GENOMIC DNA]</scope>
</reference>
<dbReference type="STRING" id="1798656.A2604_01105"/>
<gene>
    <name evidence="13" type="primary">thrS</name>
    <name evidence="16" type="ORF">A2604_01105</name>
</gene>
<dbReference type="InterPro" id="IPR033728">
    <property type="entry name" value="ThrRS_core"/>
</dbReference>
<dbReference type="Gene3D" id="3.30.930.10">
    <property type="entry name" value="Bira Bifunctional Protein, Domain 2"/>
    <property type="match status" value="1"/>
</dbReference>
<comment type="cofactor">
    <cofactor evidence="13">
        <name>Zn(2+)</name>
        <dbReference type="ChEBI" id="CHEBI:29105"/>
    </cofactor>
    <text evidence="13">Binds 1 zinc ion per subunit.</text>
</comment>
<dbReference type="InterPro" id="IPR006195">
    <property type="entry name" value="aa-tRNA-synth_II"/>
</dbReference>
<keyword evidence="6 13" id="KW-0547">Nucleotide-binding</keyword>
<dbReference type="InterPro" id="IPR047246">
    <property type="entry name" value="ThrRS_anticodon"/>
</dbReference>
<comment type="similarity">
    <text evidence="1 13">Belongs to the class-II aminoacyl-tRNA synthetase family.</text>
</comment>
<dbReference type="InterPro" id="IPR045864">
    <property type="entry name" value="aa-tRNA-synth_II/BPL/LPL"/>
</dbReference>
<dbReference type="GO" id="GO:0006435">
    <property type="term" value="P:threonyl-tRNA aminoacylation"/>
    <property type="evidence" value="ECO:0007669"/>
    <property type="project" value="UniProtKB-UniRule"/>
</dbReference>
<dbReference type="GO" id="GO:0000049">
    <property type="term" value="F:tRNA binding"/>
    <property type="evidence" value="ECO:0007669"/>
    <property type="project" value="UniProtKB-KW"/>
</dbReference>
<dbReference type="HAMAP" id="MF_00184">
    <property type="entry name" value="Thr_tRNA_synth"/>
    <property type="match status" value="1"/>
</dbReference>
<feature type="binding site" evidence="13">
    <location>
        <position position="330"/>
    </location>
    <ligand>
        <name>Zn(2+)</name>
        <dbReference type="ChEBI" id="CHEBI:29105"/>
        <note>catalytic</note>
    </ligand>
</feature>
<dbReference type="FunFam" id="3.40.50.800:FF:000001">
    <property type="entry name" value="Threonine--tRNA ligase"/>
    <property type="match status" value="1"/>
</dbReference>
<organism evidence="16 17">
    <name type="scientific">Candidatus Liptonbacteria bacterium RIFOXYD1_FULL_36_11</name>
    <dbReference type="NCBI Taxonomy" id="1798656"/>
    <lineage>
        <taxon>Bacteria</taxon>
        <taxon>Candidatus Liptoniibacteriota</taxon>
    </lineage>
</organism>
<keyword evidence="9 13" id="KW-0694">RNA-binding</keyword>
<evidence type="ECO:0000256" key="3">
    <source>
        <dbReference type="ARBA" id="ARBA00022555"/>
    </source>
</evidence>
<dbReference type="FunFam" id="3.30.930.10:FF:000002">
    <property type="entry name" value="Threonine--tRNA ligase"/>
    <property type="match status" value="1"/>
</dbReference>
<dbReference type="Pfam" id="PF07973">
    <property type="entry name" value="tRNA_SAD"/>
    <property type="match status" value="1"/>
</dbReference>
<dbReference type="SUPFAM" id="SSF55186">
    <property type="entry name" value="ThrRS/AlaRS common domain"/>
    <property type="match status" value="1"/>
</dbReference>
<dbReference type="InterPro" id="IPR018163">
    <property type="entry name" value="Thr/Ala-tRNA-synth_IIc_edit"/>
</dbReference>
<evidence type="ECO:0000256" key="9">
    <source>
        <dbReference type="ARBA" id="ARBA00022884"/>
    </source>
</evidence>
<dbReference type="Proteomes" id="UP000177587">
    <property type="component" value="Unassembled WGS sequence"/>
</dbReference>
<dbReference type="SUPFAM" id="SSF55681">
    <property type="entry name" value="Class II aaRS and biotin synthetases"/>
    <property type="match status" value="1"/>
</dbReference>
<dbReference type="Pfam" id="PF03129">
    <property type="entry name" value="HGTP_anticodon"/>
    <property type="match status" value="1"/>
</dbReference>
<dbReference type="PANTHER" id="PTHR11451:SF44">
    <property type="entry name" value="THREONINE--TRNA LIGASE, CHLOROPLASTIC_MITOCHONDRIAL 2"/>
    <property type="match status" value="1"/>
</dbReference>
<evidence type="ECO:0000256" key="7">
    <source>
        <dbReference type="ARBA" id="ARBA00022833"/>
    </source>
</evidence>
<dbReference type="SUPFAM" id="SSF52954">
    <property type="entry name" value="Class II aaRS ABD-related"/>
    <property type="match status" value="1"/>
</dbReference>
<sequence length="584" mass="67340">MPKQKSNNLEKIRHSLSHLLAAAVLEIFPDTKLGIGPVIEDGFYYDFLLSKKLSSEDLPRLENKIRELIKQNLPFKKENIIPVIARKLFQNQPFKLELIEDLKKSKSPISIYKTGDIFTDLCAGPHIKNTKEILENSFKILKIAGAYWKGNEKNQMLTRIYGLAFSSKKELEEKIKQLEEAERRDHRKLGQELDLFIFSDLVGPGLPLYTPKGTIIRNKIADFSRTLRREMNYEEVRTPQINKAELFKKSGHYEKYKDDMFRAVSNYTDEEYFLKPMNCPQHVQIYASKLRSYTDLPVRLADFATLYRDEKPGELSGLTRLRAFSQDDSHCFCREDQIKPEFDMLLSAINKAMKTYGMSYYIRLSLRDEKNKEKYLGDNATWKKSQKILESLLKEKKIKYVTAVGEAAFYGPKMDLIAKDSLGREWQLSTIQIDFNMPKRFEISFIGKDGKKYTPVMIHSALVGSPERFMGVLIEHFSGAFPVWLSPIQTTILPISEKSLSYAEKLLKALKEKNIRAELDKTNETIGKKIRNAEISKIPYMLIVGERETENKTVSVRRLKEGNLGASSLSDFISKISSEISEKK</sequence>
<evidence type="ECO:0000313" key="16">
    <source>
        <dbReference type="EMBL" id="OGZ03054.1"/>
    </source>
</evidence>
<dbReference type="GO" id="GO:0005524">
    <property type="term" value="F:ATP binding"/>
    <property type="evidence" value="ECO:0007669"/>
    <property type="project" value="UniProtKB-UniRule"/>
</dbReference>
<dbReference type="GO" id="GO:0004829">
    <property type="term" value="F:threonine-tRNA ligase activity"/>
    <property type="evidence" value="ECO:0007669"/>
    <property type="project" value="UniProtKB-UniRule"/>
</dbReference>
<keyword evidence="5 13" id="KW-0479">Metal-binding</keyword>
<comment type="subunit">
    <text evidence="13">Homodimer.</text>
</comment>
<dbReference type="EC" id="6.1.1.3" evidence="13"/>
<dbReference type="Gene3D" id="3.30.980.10">
    <property type="entry name" value="Threonyl-trna Synthetase, Chain A, domain 2"/>
    <property type="match status" value="1"/>
</dbReference>
<dbReference type="NCBIfam" id="TIGR00418">
    <property type="entry name" value="thrS"/>
    <property type="match status" value="1"/>
</dbReference>
<dbReference type="InterPro" id="IPR002320">
    <property type="entry name" value="Thr-tRNA-ligase_IIa"/>
</dbReference>
<keyword evidence="10 13" id="KW-0648">Protein biosynthesis</keyword>
<proteinExistence type="inferred from homology"/>
<dbReference type="PRINTS" id="PR01047">
    <property type="entry name" value="TRNASYNTHTHR"/>
</dbReference>
<dbReference type="Gene3D" id="3.40.50.800">
    <property type="entry name" value="Anticodon-binding domain"/>
    <property type="match status" value="1"/>
</dbReference>
<dbReference type="EMBL" id="MHLG01000030">
    <property type="protein sequence ID" value="OGZ03054.1"/>
    <property type="molecule type" value="Genomic_DNA"/>
</dbReference>
<dbReference type="CDD" id="cd00771">
    <property type="entry name" value="ThrRS_core"/>
    <property type="match status" value="1"/>
</dbReference>
<evidence type="ECO:0000256" key="4">
    <source>
        <dbReference type="ARBA" id="ARBA00022598"/>
    </source>
</evidence>
<comment type="subcellular location">
    <subcellularLocation>
        <location evidence="13">Cytoplasm</location>
    </subcellularLocation>
</comment>